<protein>
    <submittedName>
        <fullName evidence="1">Uncharacterized protein</fullName>
    </submittedName>
</protein>
<dbReference type="Proteomes" id="UP001229421">
    <property type="component" value="Unassembled WGS sequence"/>
</dbReference>
<dbReference type="AlphaFoldDB" id="A0AAD8KE33"/>
<organism evidence="1 2">
    <name type="scientific">Tagetes erecta</name>
    <name type="common">African marigold</name>
    <dbReference type="NCBI Taxonomy" id="13708"/>
    <lineage>
        <taxon>Eukaryota</taxon>
        <taxon>Viridiplantae</taxon>
        <taxon>Streptophyta</taxon>
        <taxon>Embryophyta</taxon>
        <taxon>Tracheophyta</taxon>
        <taxon>Spermatophyta</taxon>
        <taxon>Magnoliopsida</taxon>
        <taxon>eudicotyledons</taxon>
        <taxon>Gunneridae</taxon>
        <taxon>Pentapetalae</taxon>
        <taxon>asterids</taxon>
        <taxon>campanulids</taxon>
        <taxon>Asterales</taxon>
        <taxon>Asteraceae</taxon>
        <taxon>Asteroideae</taxon>
        <taxon>Heliantheae alliance</taxon>
        <taxon>Tageteae</taxon>
        <taxon>Tagetes</taxon>
    </lineage>
</organism>
<name>A0AAD8KE33_TARER</name>
<keyword evidence="2" id="KW-1185">Reference proteome</keyword>
<dbReference type="EMBL" id="JAUHHV010000007">
    <property type="protein sequence ID" value="KAK1419411.1"/>
    <property type="molecule type" value="Genomic_DNA"/>
</dbReference>
<reference evidence="1" key="1">
    <citation type="journal article" date="2023" name="bioRxiv">
        <title>Improved chromosome-level genome assembly for marigold (Tagetes erecta).</title>
        <authorList>
            <person name="Jiang F."/>
            <person name="Yuan L."/>
            <person name="Wang S."/>
            <person name="Wang H."/>
            <person name="Xu D."/>
            <person name="Wang A."/>
            <person name="Fan W."/>
        </authorList>
    </citation>
    <scope>NUCLEOTIDE SEQUENCE</scope>
    <source>
        <strain evidence="1">WSJ</strain>
        <tissue evidence="1">Leaf</tissue>
    </source>
</reference>
<comment type="caution">
    <text evidence="1">The sequence shown here is derived from an EMBL/GenBank/DDBJ whole genome shotgun (WGS) entry which is preliminary data.</text>
</comment>
<proteinExistence type="predicted"/>
<evidence type="ECO:0000313" key="1">
    <source>
        <dbReference type="EMBL" id="KAK1419411.1"/>
    </source>
</evidence>
<sequence>MYRYFVLLRNNNLISKISIKTWTLMHGYCMSKGIIIFFSSSCKAYAKMAITGDFRVSSRLSVVAILLSVIADGDNGIF</sequence>
<accession>A0AAD8KE33</accession>
<evidence type="ECO:0000313" key="2">
    <source>
        <dbReference type="Proteomes" id="UP001229421"/>
    </source>
</evidence>
<gene>
    <name evidence="1" type="ORF">QVD17_28578</name>
</gene>